<protein>
    <submittedName>
        <fullName evidence="2">Uncharacterized protein</fullName>
    </submittedName>
</protein>
<feature type="transmembrane region" description="Helical" evidence="1">
    <location>
        <begin position="12"/>
        <end position="33"/>
    </location>
</feature>
<evidence type="ECO:0000313" key="3">
    <source>
        <dbReference type="Proteomes" id="UP000238308"/>
    </source>
</evidence>
<evidence type="ECO:0000313" key="2">
    <source>
        <dbReference type="EMBL" id="PRZ01099.1"/>
    </source>
</evidence>
<keyword evidence="1" id="KW-1133">Transmembrane helix</keyword>
<organism evidence="2 3">
    <name type="scientific">Jezberella montanilacus</name>
    <dbReference type="NCBI Taxonomy" id="323426"/>
    <lineage>
        <taxon>Bacteria</taxon>
        <taxon>Pseudomonadati</taxon>
        <taxon>Pseudomonadota</taxon>
        <taxon>Betaproteobacteria</taxon>
        <taxon>Burkholderiales</taxon>
        <taxon>Alcaligenaceae</taxon>
        <taxon>Jezberella</taxon>
    </lineage>
</organism>
<dbReference type="EMBL" id="PVTV01000002">
    <property type="protein sequence ID" value="PRZ01099.1"/>
    <property type="molecule type" value="Genomic_DNA"/>
</dbReference>
<reference evidence="2 3" key="1">
    <citation type="submission" date="2018-03" db="EMBL/GenBank/DDBJ databases">
        <title>Genomic Encyclopedia of Type Strains, Phase III (KMG-III): the genomes of soil and plant-associated and newly described type strains.</title>
        <authorList>
            <person name="Whitman W."/>
        </authorList>
    </citation>
    <scope>NUCLEOTIDE SEQUENCE [LARGE SCALE GENOMIC DNA]</scope>
    <source>
        <strain evidence="2 3">MWH-P2sevCIIIb</strain>
    </source>
</reference>
<keyword evidence="1" id="KW-0472">Membrane</keyword>
<sequence length="35" mass="3718">MTQLLKQVGRASVSVLLTVTIVVPVALFCEALLGF</sequence>
<dbReference type="AlphaFoldDB" id="A0A2T0XQ79"/>
<dbReference type="Proteomes" id="UP000238308">
    <property type="component" value="Unassembled WGS sequence"/>
</dbReference>
<name>A0A2T0XQ79_9BURK</name>
<gene>
    <name evidence="2" type="ORF">BCM14_0120</name>
</gene>
<keyword evidence="1" id="KW-0812">Transmembrane</keyword>
<evidence type="ECO:0000256" key="1">
    <source>
        <dbReference type="SAM" id="Phobius"/>
    </source>
</evidence>
<accession>A0A2T0XQ79</accession>
<comment type="caution">
    <text evidence="2">The sequence shown here is derived from an EMBL/GenBank/DDBJ whole genome shotgun (WGS) entry which is preliminary data.</text>
</comment>
<proteinExistence type="predicted"/>
<keyword evidence="3" id="KW-1185">Reference proteome</keyword>